<gene>
    <name evidence="2" type="ORF">SAMN05216516_11356</name>
</gene>
<name>A0A1I5AWM1_9GAMM</name>
<dbReference type="Gene3D" id="1.10.1200.10">
    <property type="entry name" value="ACP-like"/>
    <property type="match status" value="1"/>
</dbReference>
<accession>A0A1I5AWM1</accession>
<reference evidence="3" key="1">
    <citation type="submission" date="2016-10" db="EMBL/GenBank/DDBJ databases">
        <authorList>
            <person name="Varghese N."/>
            <person name="Submissions S."/>
        </authorList>
    </citation>
    <scope>NUCLEOTIDE SEQUENCE [LARGE SCALE GENOMIC DNA]</scope>
    <source>
        <strain evidence="3">N6PO6</strain>
    </source>
</reference>
<sequence>MSELEMNNDAESLVVNLIYQVNGALPKDIRQQDSLIKDLAMDSVEIIDFLMRLEEIGVTISESDISSNLTVGDVILYVNDKINNKD</sequence>
<dbReference type="PROSITE" id="PS50075">
    <property type="entry name" value="CARRIER"/>
    <property type="match status" value="1"/>
</dbReference>
<dbReference type="SUPFAM" id="SSF47336">
    <property type="entry name" value="ACP-like"/>
    <property type="match status" value="1"/>
</dbReference>
<dbReference type="Proteomes" id="UP000242222">
    <property type="component" value="Unassembled WGS sequence"/>
</dbReference>
<dbReference type="EMBL" id="FOVC01000013">
    <property type="protein sequence ID" value="SFN66838.1"/>
    <property type="molecule type" value="Genomic_DNA"/>
</dbReference>
<dbReference type="STRING" id="1367852.SAMN05216516_11356"/>
<evidence type="ECO:0000313" key="2">
    <source>
        <dbReference type="EMBL" id="SFN66838.1"/>
    </source>
</evidence>
<evidence type="ECO:0000259" key="1">
    <source>
        <dbReference type="PROSITE" id="PS50075"/>
    </source>
</evidence>
<dbReference type="Pfam" id="PF00550">
    <property type="entry name" value="PP-binding"/>
    <property type="match status" value="1"/>
</dbReference>
<dbReference type="InterPro" id="IPR009081">
    <property type="entry name" value="PP-bd_ACP"/>
</dbReference>
<dbReference type="AlphaFoldDB" id="A0A1I5AWM1"/>
<dbReference type="InterPro" id="IPR036736">
    <property type="entry name" value="ACP-like_sf"/>
</dbReference>
<feature type="domain" description="Carrier" evidence="1">
    <location>
        <begin position="5"/>
        <end position="82"/>
    </location>
</feature>
<protein>
    <submittedName>
        <fullName evidence="2">Acyl carrier protein</fullName>
    </submittedName>
</protein>
<dbReference type="RefSeq" id="WP_092879545.1">
    <property type="nucleotide sequence ID" value="NZ_FOVC01000013.1"/>
</dbReference>
<keyword evidence="3" id="KW-1185">Reference proteome</keyword>
<dbReference type="OrthoDB" id="6522436at2"/>
<proteinExistence type="predicted"/>
<evidence type="ECO:0000313" key="3">
    <source>
        <dbReference type="Proteomes" id="UP000242222"/>
    </source>
</evidence>
<organism evidence="2 3">
    <name type="scientific">Izhakiella capsodis</name>
    <dbReference type="NCBI Taxonomy" id="1367852"/>
    <lineage>
        <taxon>Bacteria</taxon>
        <taxon>Pseudomonadati</taxon>
        <taxon>Pseudomonadota</taxon>
        <taxon>Gammaproteobacteria</taxon>
        <taxon>Enterobacterales</taxon>
        <taxon>Erwiniaceae</taxon>
        <taxon>Izhakiella</taxon>
    </lineage>
</organism>